<organism evidence="1 2">
    <name type="scientific">Bacteroides clarus YIT 12056</name>
    <dbReference type="NCBI Taxonomy" id="762984"/>
    <lineage>
        <taxon>Bacteria</taxon>
        <taxon>Pseudomonadati</taxon>
        <taxon>Bacteroidota</taxon>
        <taxon>Bacteroidia</taxon>
        <taxon>Bacteroidales</taxon>
        <taxon>Bacteroidaceae</taxon>
        <taxon>Bacteroides</taxon>
    </lineage>
</organism>
<evidence type="ECO:0000313" key="1">
    <source>
        <dbReference type="EMBL" id="EGF52889.1"/>
    </source>
</evidence>
<gene>
    <name evidence="1" type="ORF">HMPREF9445_01217</name>
</gene>
<name>A0ABN0CPS9_9BACE</name>
<accession>A0ABN0CPS9</accession>
<sequence>MNDSFESDERKRKETIECLYWSLMNGWDIPKDIREHYGFSEDYELYHRLESMEPEDYRERRLRGEIPDAVEVDVRLTHTVEKVFERLCSPPPVQYLDKLYGELEKLGGFIANPKNIDSPFINSGFLMKYGIDRNSPDEIRRQQAEKAYKELYARFETMVGLKPPNKKDDNAIRKECRKPVCKDRLAGRVSIPVSPKPKRRKMGL</sequence>
<proteinExistence type="predicted"/>
<keyword evidence="2" id="KW-1185">Reference proteome</keyword>
<comment type="caution">
    <text evidence="1">The sequence shown here is derived from an EMBL/GenBank/DDBJ whole genome shotgun (WGS) entry which is preliminary data.</text>
</comment>
<dbReference type="RefSeq" id="WP_009121386.1">
    <property type="nucleotide sequence ID" value="NZ_FQWK01000003.1"/>
</dbReference>
<evidence type="ECO:0000313" key="2">
    <source>
        <dbReference type="Proteomes" id="UP000010321"/>
    </source>
</evidence>
<protein>
    <submittedName>
        <fullName evidence="1">Conserved domain protein</fullName>
    </submittedName>
</protein>
<dbReference type="EMBL" id="AFBM01000010">
    <property type="protein sequence ID" value="EGF52889.1"/>
    <property type="molecule type" value="Genomic_DNA"/>
</dbReference>
<reference evidence="1 2" key="1">
    <citation type="submission" date="2011-02" db="EMBL/GenBank/DDBJ databases">
        <authorList>
            <person name="Weinstock G."/>
            <person name="Sodergren E."/>
            <person name="Clifton S."/>
            <person name="Fulton L."/>
            <person name="Fulton B."/>
            <person name="Courtney L."/>
            <person name="Fronick C."/>
            <person name="Harrison M."/>
            <person name="Strong C."/>
            <person name="Farmer C."/>
            <person name="Delahaunty K."/>
            <person name="Markovic C."/>
            <person name="Hall O."/>
            <person name="Minx P."/>
            <person name="Tomlinson C."/>
            <person name="Mitreva M."/>
            <person name="Hou S."/>
            <person name="Chen J."/>
            <person name="Wollam A."/>
            <person name="Pepin K.H."/>
            <person name="Johnson M."/>
            <person name="Bhonagiri V."/>
            <person name="Zhang X."/>
            <person name="Suruliraj S."/>
            <person name="Warren W."/>
            <person name="Chinwalla A."/>
            <person name="Mardis E.R."/>
            <person name="Wilson R.K."/>
        </authorList>
    </citation>
    <scope>NUCLEOTIDE SEQUENCE [LARGE SCALE GENOMIC DNA]</scope>
    <source>
        <strain evidence="1 2">YIT 12056</strain>
    </source>
</reference>
<dbReference type="Proteomes" id="UP000010321">
    <property type="component" value="Unassembled WGS sequence"/>
</dbReference>